<feature type="compositionally biased region" description="Basic and acidic residues" evidence="1">
    <location>
        <begin position="223"/>
        <end position="236"/>
    </location>
</feature>
<name>A0ABQ9GL93_9NEOP</name>
<dbReference type="EMBL" id="JARBHB010000011">
    <property type="protein sequence ID" value="KAJ8872780.1"/>
    <property type="molecule type" value="Genomic_DNA"/>
</dbReference>
<evidence type="ECO:0000256" key="1">
    <source>
        <dbReference type="SAM" id="MobiDB-lite"/>
    </source>
</evidence>
<feature type="region of interest" description="Disordered" evidence="1">
    <location>
        <begin position="64"/>
        <end position="86"/>
    </location>
</feature>
<reference evidence="2 3" key="1">
    <citation type="submission" date="2023-02" db="EMBL/GenBank/DDBJ databases">
        <title>LHISI_Scaffold_Assembly.</title>
        <authorList>
            <person name="Stuart O.P."/>
            <person name="Cleave R."/>
            <person name="Magrath M.J.L."/>
            <person name="Mikheyev A.S."/>
        </authorList>
    </citation>
    <scope>NUCLEOTIDE SEQUENCE [LARGE SCALE GENOMIC DNA]</scope>
    <source>
        <strain evidence="2">Daus_M_001</strain>
        <tissue evidence="2">Leg muscle</tissue>
    </source>
</reference>
<accession>A0ABQ9GL93</accession>
<keyword evidence="3" id="KW-1185">Reference proteome</keyword>
<organism evidence="2 3">
    <name type="scientific">Dryococelus australis</name>
    <dbReference type="NCBI Taxonomy" id="614101"/>
    <lineage>
        <taxon>Eukaryota</taxon>
        <taxon>Metazoa</taxon>
        <taxon>Ecdysozoa</taxon>
        <taxon>Arthropoda</taxon>
        <taxon>Hexapoda</taxon>
        <taxon>Insecta</taxon>
        <taxon>Pterygota</taxon>
        <taxon>Neoptera</taxon>
        <taxon>Polyneoptera</taxon>
        <taxon>Phasmatodea</taxon>
        <taxon>Verophasmatodea</taxon>
        <taxon>Anareolatae</taxon>
        <taxon>Phasmatidae</taxon>
        <taxon>Eurycanthinae</taxon>
        <taxon>Dryococelus</taxon>
    </lineage>
</organism>
<proteinExistence type="predicted"/>
<comment type="caution">
    <text evidence="2">The sequence shown here is derived from an EMBL/GenBank/DDBJ whole genome shotgun (WGS) entry which is preliminary data.</text>
</comment>
<feature type="compositionally biased region" description="Low complexity" evidence="1">
    <location>
        <begin position="70"/>
        <end position="85"/>
    </location>
</feature>
<evidence type="ECO:0000313" key="2">
    <source>
        <dbReference type="EMBL" id="KAJ8872780.1"/>
    </source>
</evidence>
<feature type="region of interest" description="Disordered" evidence="1">
    <location>
        <begin position="223"/>
        <end position="257"/>
    </location>
</feature>
<dbReference type="Proteomes" id="UP001159363">
    <property type="component" value="Chromosome 10"/>
</dbReference>
<sequence>MEAVATPSSIAAMVSGITVSSTARSLETMQVAQGGGIWDRFGYDLCLGPIPSFAWSDFGKSSKSLQANDGMGPKQPGIGPGIEPGSSRMRVQVKLGEYGTAPERKGGETGDFRENPPTNGIVRHDFHAQNSGSDLASEQPIISFAHASSPIGQFASRTLHCFMLTVADLPPAGHFWRYSLRFQRVVYRLTLHNRPDSRTLMTTHRLHSRRPYFVASAESLEPMRVKRGENEGRPELKGGGSGRSPRKSTDHRFPKCENPGASPLTIEPFLPWASRLKEAPCSMCVKECGNEEMQSSVLEVAAIDLEAGVQTTPKVVKGTGEDMLQDGIDSCDNAGLEFLRVCGGTGWHRLVCPAADDTRSGWNTDSMCACSMRRRSILLIVSSVALILLSLDRRMDKAMQPTAMLILHEAEEHTTCIQADLEQGSQKCSFYREQLIHKTAPPAGNRRRVCQTTRLYRTAPRWARPSFVTGISTK</sequence>
<feature type="region of interest" description="Disordered" evidence="1">
    <location>
        <begin position="99"/>
        <end position="118"/>
    </location>
</feature>
<feature type="compositionally biased region" description="Basic and acidic residues" evidence="1">
    <location>
        <begin position="102"/>
        <end position="114"/>
    </location>
</feature>
<protein>
    <submittedName>
        <fullName evidence="2">Uncharacterized protein</fullName>
    </submittedName>
</protein>
<gene>
    <name evidence="2" type="ORF">PR048_026396</name>
</gene>
<evidence type="ECO:0000313" key="3">
    <source>
        <dbReference type="Proteomes" id="UP001159363"/>
    </source>
</evidence>